<proteinExistence type="predicted"/>
<protein>
    <recommendedName>
        <fullName evidence="3">Circularly permuted type 2 ATP-grasp protein</fullName>
    </recommendedName>
</protein>
<reference evidence="2" key="1">
    <citation type="journal article" date="2019" name="Int. J. Syst. Evol. Microbiol.">
        <title>The Global Catalogue of Microorganisms (GCM) 10K type strain sequencing project: providing services to taxonomists for standard genome sequencing and annotation.</title>
        <authorList>
            <consortium name="The Broad Institute Genomics Platform"/>
            <consortium name="The Broad Institute Genome Sequencing Center for Infectious Disease"/>
            <person name="Wu L."/>
            <person name="Ma J."/>
        </authorList>
    </citation>
    <scope>NUCLEOTIDE SEQUENCE [LARGE SCALE GENOMIC DNA]</scope>
    <source>
        <strain evidence="2">CCM 7043</strain>
    </source>
</reference>
<comment type="caution">
    <text evidence="1">The sequence shown here is derived from an EMBL/GenBank/DDBJ whole genome shotgun (WGS) entry which is preliminary data.</text>
</comment>
<organism evidence="1 2">
    <name type="scientific">Pseudonocardia yunnanensis</name>
    <dbReference type="NCBI Taxonomy" id="58107"/>
    <lineage>
        <taxon>Bacteria</taxon>
        <taxon>Bacillati</taxon>
        <taxon>Actinomycetota</taxon>
        <taxon>Actinomycetes</taxon>
        <taxon>Pseudonocardiales</taxon>
        <taxon>Pseudonocardiaceae</taxon>
        <taxon>Pseudonocardia</taxon>
    </lineage>
</organism>
<gene>
    <name evidence="1" type="ORF">ACFSJD_17690</name>
</gene>
<dbReference type="RefSeq" id="WP_344728639.1">
    <property type="nucleotide sequence ID" value="NZ_BAAAUS010000052.1"/>
</dbReference>
<keyword evidence="2" id="KW-1185">Reference proteome</keyword>
<evidence type="ECO:0000313" key="2">
    <source>
        <dbReference type="Proteomes" id="UP001597114"/>
    </source>
</evidence>
<accession>A0ABW4EZ94</accession>
<evidence type="ECO:0008006" key="3">
    <source>
        <dbReference type="Google" id="ProtNLM"/>
    </source>
</evidence>
<dbReference type="Proteomes" id="UP001597114">
    <property type="component" value="Unassembled WGS sequence"/>
</dbReference>
<evidence type="ECO:0000313" key="1">
    <source>
        <dbReference type="EMBL" id="MFD1519329.1"/>
    </source>
</evidence>
<name>A0ABW4EZ94_9PSEU</name>
<dbReference type="SUPFAM" id="SSF56059">
    <property type="entry name" value="Glutathione synthetase ATP-binding domain-like"/>
    <property type="match status" value="1"/>
</dbReference>
<dbReference type="EMBL" id="JBHUCO010000017">
    <property type="protein sequence ID" value="MFD1519329.1"/>
    <property type="molecule type" value="Genomic_DNA"/>
</dbReference>
<sequence length="416" mass="45641">MRWEPLRPLIVRECSYRHLEALAARLLQLAVQACRRRASTVGELYAVLRFPHRLPLMDPDRPLVAAELTRYARPDLLIEHGRPQFLELNNSNRLGGTRQSSWLAESYARLCPGSGQYPPPSAVTARFAALARTLRTGESQGGSRRALIPSYWATDDTHVTRHHRLGRATLAAVRRSGLEPVVAELADLRLDAAGRLLAGDVAIDVVLLEWGGNRIVCDGGALAALRAADRAGTVGLFPRTESYLISSKAVFAWLHEDAEAGLLAPDDEDLIRAHVPWTACLGLNADPTAQRNLLRTAAAERDRLIVKPALGRAGYRVIFGRQISDTDWVPRLVHAARRSPLVLQRRVAPDLVAMSYLDHGSGQQVTARVPFVLSPFVIDGAAAGVWVRHTTPDARNRQTVIDTRLGAHPNTVLLAP</sequence>